<dbReference type="KEGG" id="cmr:Cycma_1954"/>
<accession>G0IZN8</accession>
<dbReference type="Gene3D" id="3.30.2310.20">
    <property type="entry name" value="RelE-like"/>
    <property type="match status" value="1"/>
</dbReference>
<evidence type="ECO:0008006" key="3">
    <source>
        <dbReference type="Google" id="ProtNLM"/>
    </source>
</evidence>
<sequence>MDKVREVIAYQNHFENFLRKQTEKVQNKIYKVIEAIETLERVPETYLKPIKTKKGLFEARIQLGSNIWRVFCFFDKGKLVILLNGFQKKSQKTPPKEIEKASKLMDQYFAEKDPEKKKRTKK</sequence>
<dbReference type="SUPFAM" id="SSF143011">
    <property type="entry name" value="RelE-like"/>
    <property type="match status" value="1"/>
</dbReference>
<dbReference type="Pfam" id="PF05973">
    <property type="entry name" value="Gp49"/>
    <property type="match status" value="1"/>
</dbReference>
<evidence type="ECO:0000313" key="1">
    <source>
        <dbReference type="EMBL" id="AEL25702.1"/>
    </source>
</evidence>
<dbReference type="STRING" id="880070.Cycma_1954"/>
<evidence type="ECO:0000313" key="2">
    <source>
        <dbReference type="Proteomes" id="UP000001635"/>
    </source>
</evidence>
<organism evidence="1 2">
    <name type="scientific">Cyclobacterium marinum (strain ATCC 25205 / DSM 745 / LMG 13164 / NCIMB 1802)</name>
    <name type="common">Flectobacillus marinus</name>
    <dbReference type="NCBI Taxonomy" id="880070"/>
    <lineage>
        <taxon>Bacteria</taxon>
        <taxon>Pseudomonadati</taxon>
        <taxon>Bacteroidota</taxon>
        <taxon>Cytophagia</taxon>
        <taxon>Cytophagales</taxon>
        <taxon>Cyclobacteriaceae</taxon>
        <taxon>Cyclobacterium</taxon>
    </lineage>
</organism>
<dbReference type="RefSeq" id="WP_014019997.1">
    <property type="nucleotide sequence ID" value="NC_015914.1"/>
</dbReference>
<protein>
    <recommendedName>
        <fullName evidence="3">Toxin-antitoxin system, toxin component, RelE family</fullName>
    </recommendedName>
</protein>
<reference evidence="2" key="1">
    <citation type="submission" date="2011-07" db="EMBL/GenBank/DDBJ databases">
        <title>The complete genome of Cyclobacterium marinum DSM 745.</title>
        <authorList>
            <person name="Lucas S."/>
            <person name="Han J."/>
            <person name="Lapidus A."/>
            <person name="Bruce D."/>
            <person name="Goodwin L."/>
            <person name="Pitluck S."/>
            <person name="Peters L."/>
            <person name="Kyrpides N."/>
            <person name="Mavromatis K."/>
            <person name="Ivanova N."/>
            <person name="Ovchinnikova G."/>
            <person name="Chertkov O."/>
            <person name="Detter J.C."/>
            <person name="Tapia R."/>
            <person name="Han C."/>
            <person name="Land M."/>
            <person name="Hauser L."/>
            <person name="Markowitz V."/>
            <person name="Cheng J.-F."/>
            <person name="Hugenholtz P."/>
            <person name="Woyke T."/>
            <person name="Wu D."/>
            <person name="Tindall B."/>
            <person name="Schuetze A."/>
            <person name="Brambilla E."/>
            <person name="Klenk H.-P."/>
            <person name="Eisen J.A."/>
        </authorList>
    </citation>
    <scope>NUCLEOTIDE SEQUENCE [LARGE SCALE GENOMIC DNA]</scope>
    <source>
        <strain evidence="2">ATCC 25205 / DSM 745 / LMG 13164 / NCIMB 1802</strain>
    </source>
</reference>
<dbReference type="AlphaFoldDB" id="G0IZN8"/>
<proteinExistence type="predicted"/>
<dbReference type="eggNOG" id="COG4679">
    <property type="taxonomic scope" value="Bacteria"/>
</dbReference>
<keyword evidence="2" id="KW-1185">Reference proteome</keyword>
<dbReference type="HOGENOM" id="CLU_122734_5_1_10"/>
<dbReference type="EMBL" id="CP002955">
    <property type="protein sequence ID" value="AEL25702.1"/>
    <property type="molecule type" value="Genomic_DNA"/>
</dbReference>
<dbReference type="InterPro" id="IPR035093">
    <property type="entry name" value="RelE/ParE_toxin_dom_sf"/>
</dbReference>
<name>G0IZN8_CYCMS</name>
<dbReference type="Proteomes" id="UP000001635">
    <property type="component" value="Chromosome"/>
</dbReference>
<dbReference type="OrthoDB" id="573082at2"/>
<dbReference type="InterPro" id="IPR009241">
    <property type="entry name" value="HigB-like"/>
</dbReference>
<gene>
    <name evidence="1" type="ordered locus">Cycma_1954</name>
</gene>